<evidence type="ECO:0000313" key="2">
    <source>
        <dbReference type="EMBL" id="REJ57810.1"/>
    </source>
</evidence>
<dbReference type="InterPro" id="IPR050312">
    <property type="entry name" value="IolE/XylAMocC-like"/>
</dbReference>
<organism evidence="2 3">
    <name type="scientific">Microcystis aeruginosa DA14</name>
    <dbReference type="NCBI Taxonomy" id="1987506"/>
    <lineage>
        <taxon>Bacteria</taxon>
        <taxon>Bacillati</taxon>
        <taxon>Cyanobacteriota</taxon>
        <taxon>Cyanophyceae</taxon>
        <taxon>Oscillatoriophycideae</taxon>
        <taxon>Chroococcales</taxon>
        <taxon>Microcystaceae</taxon>
        <taxon>Microcystis</taxon>
    </lineage>
</organism>
<dbReference type="Gene3D" id="3.20.20.150">
    <property type="entry name" value="Divalent-metal-dependent TIM barrel enzymes"/>
    <property type="match status" value="1"/>
</dbReference>
<feature type="domain" description="Xylose isomerase-like TIM barrel" evidence="1">
    <location>
        <begin position="49"/>
        <end position="267"/>
    </location>
</feature>
<dbReference type="PANTHER" id="PTHR12110">
    <property type="entry name" value="HYDROXYPYRUVATE ISOMERASE"/>
    <property type="match status" value="1"/>
</dbReference>
<dbReference type="GO" id="GO:0016853">
    <property type="term" value="F:isomerase activity"/>
    <property type="evidence" value="ECO:0007669"/>
    <property type="project" value="UniProtKB-KW"/>
</dbReference>
<evidence type="ECO:0000259" key="1">
    <source>
        <dbReference type="Pfam" id="PF01261"/>
    </source>
</evidence>
<protein>
    <submittedName>
        <fullName evidence="2">Sugar phosphate isomerase/epimerase</fullName>
    </submittedName>
</protein>
<reference evidence="2 3" key="1">
    <citation type="submission" date="2017-08" db="EMBL/GenBank/DDBJ databases">
        <title>Functional genomic and metabolic studies of the symbiotic interactions of six Microcystis-dominated communities.</title>
        <authorList>
            <person name="Li Q."/>
            <person name="Lin F."/>
        </authorList>
    </citation>
    <scope>NUCLEOTIDE SEQUENCE [LARGE SCALE GENOMIC DNA]</scope>
    <source>
        <strain evidence="2">DA14</strain>
    </source>
</reference>
<dbReference type="Pfam" id="PF01261">
    <property type="entry name" value="AP_endonuc_2"/>
    <property type="match status" value="1"/>
</dbReference>
<dbReference type="InterPro" id="IPR036237">
    <property type="entry name" value="Xyl_isomerase-like_sf"/>
</dbReference>
<proteinExistence type="predicted"/>
<evidence type="ECO:0000313" key="3">
    <source>
        <dbReference type="Proteomes" id="UP000256301"/>
    </source>
</evidence>
<dbReference type="Proteomes" id="UP000256301">
    <property type="component" value="Unassembled WGS sequence"/>
</dbReference>
<gene>
    <name evidence="2" type="ORF">DWQ56_11180</name>
</gene>
<dbReference type="InterPro" id="IPR013022">
    <property type="entry name" value="Xyl_isomerase-like_TIM-brl"/>
</dbReference>
<dbReference type="PANTHER" id="PTHR12110:SF53">
    <property type="entry name" value="BLR5974 PROTEIN"/>
    <property type="match status" value="1"/>
</dbReference>
<dbReference type="EMBL" id="QQWE01000003">
    <property type="protein sequence ID" value="REJ57810.1"/>
    <property type="molecule type" value="Genomic_DNA"/>
</dbReference>
<dbReference type="SUPFAM" id="SSF51658">
    <property type="entry name" value="Xylose isomerase-like"/>
    <property type="match status" value="1"/>
</dbReference>
<comment type="caution">
    <text evidence="2">The sequence shown here is derived from an EMBL/GenBank/DDBJ whole genome shotgun (WGS) entry which is preliminary data.</text>
</comment>
<sequence>MTLSNLPTLGAAIAHENLGLHRDWLIERQRDLELQAFFKPEALDGDFSDVIAATKKTLDGHTGRLGIHGPFWGFSIASHDPAVRRVVTDRFLTALAVCEKLRATQMVIHSPATTWGFNNLQVFPDEAAKLIERTHLTLGSVVKRAEDLGVTLVIENIEDKNPMDRVRLAESFSSPNVKVSLDTGHAHYAHVSTGGPPVDVHVIAAGNLLEHVHIQDADGFADRHWLPGEGTINWIAVFRALGRLTSNPRLVLEVRDQTNLQKGARHLVEMGLAV</sequence>
<dbReference type="AlphaFoldDB" id="A0A3E0MDD8"/>
<name>A0A3E0MDD8_MICAE</name>
<accession>A0A3E0MDD8</accession>
<keyword evidence="2" id="KW-0413">Isomerase</keyword>